<evidence type="ECO:0000313" key="6">
    <source>
        <dbReference type="EMBL" id="KAG2243257.1"/>
    </source>
</evidence>
<dbReference type="EMBL" id="JAAMPC010000235">
    <property type="protein sequence ID" value="KAG2243257.1"/>
    <property type="molecule type" value="Genomic_DNA"/>
</dbReference>
<dbReference type="GO" id="GO:0009451">
    <property type="term" value="P:RNA modification"/>
    <property type="evidence" value="ECO:0007669"/>
    <property type="project" value="InterPro"/>
</dbReference>
<dbReference type="Pfam" id="PF13041">
    <property type="entry name" value="PPR_2"/>
    <property type="match status" value="2"/>
</dbReference>
<gene>
    <name evidence="6" type="ORF">Bca52824_094898</name>
</gene>
<evidence type="ECO:0000256" key="3">
    <source>
        <dbReference type="ARBA" id="ARBA00022946"/>
    </source>
</evidence>
<dbReference type="NCBIfam" id="TIGR00756">
    <property type="entry name" value="PPR"/>
    <property type="match status" value="5"/>
</dbReference>
<dbReference type="OrthoDB" id="185373at2759"/>
<feature type="repeat" description="PPR" evidence="4">
    <location>
        <begin position="101"/>
        <end position="135"/>
    </location>
</feature>
<keyword evidence="7" id="KW-1185">Reference proteome</keyword>
<organism evidence="6 7">
    <name type="scientific">Brassica carinata</name>
    <name type="common">Ethiopian mustard</name>
    <name type="synonym">Abyssinian cabbage</name>
    <dbReference type="NCBI Taxonomy" id="52824"/>
    <lineage>
        <taxon>Eukaryota</taxon>
        <taxon>Viridiplantae</taxon>
        <taxon>Streptophyta</taxon>
        <taxon>Embryophyta</taxon>
        <taxon>Tracheophyta</taxon>
        <taxon>Spermatophyta</taxon>
        <taxon>Magnoliopsida</taxon>
        <taxon>eudicotyledons</taxon>
        <taxon>Gunneridae</taxon>
        <taxon>Pentapetalae</taxon>
        <taxon>rosids</taxon>
        <taxon>malvids</taxon>
        <taxon>Brassicales</taxon>
        <taxon>Brassicaceae</taxon>
        <taxon>Brassiceae</taxon>
        <taxon>Brassica</taxon>
    </lineage>
</organism>
<dbReference type="FunFam" id="1.25.40.10:FF:000488">
    <property type="entry name" value="Pentatricopeptide repeat-containing protein, mitochondrial"/>
    <property type="match status" value="1"/>
</dbReference>
<accession>A0A8X7TIP5</accession>
<protein>
    <recommendedName>
        <fullName evidence="5">DYW domain-containing protein</fullName>
    </recommendedName>
</protein>
<dbReference type="GO" id="GO:0003723">
    <property type="term" value="F:RNA binding"/>
    <property type="evidence" value="ECO:0007669"/>
    <property type="project" value="InterPro"/>
</dbReference>
<comment type="similarity">
    <text evidence="1">Belongs to the PPR family. PCMP-H subfamily.</text>
</comment>
<dbReference type="PANTHER" id="PTHR47926:SF542">
    <property type="entry name" value="PENTATRICOPEPTIDE REPEAT-CONTAINING PROTEIN"/>
    <property type="match status" value="1"/>
</dbReference>
<dbReference type="PANTHER" id="PTHR47926">
    <property type="entry name" value="PENTATRICOPEPTIDE REPEAT-CONTAINING PROTEIN"/>
    <property type="match status" value="1"/>
</dbReference>
<dbReference type="FunFam" id="1.25.40.10:FF:000475">
    <property type="entry name" value="Pentatricopeptide repeat-containing protein At5g40410, mitochondrial"/>
    <property type="match status" value="1"/>
</dbReference>
<dbReference type="PROSITE" id="PS51375">
    <property type="entry name" value="PPR"/>
    <property type="match status" value="4"/>
</dbReference>
<dbReference type="Gene3D" id="1.25.40.10">
    <property type="entry name" value="Tetratricopeptide repeat domain"/>
    <property type="match status" value="3"/>
</dbReference>
<name>A0A8X7TIP5_BRACI</name>
<sequence length="612" mass="69561">MRVLFRNLSVLTTYYEQEDFAYKYEFSNRNVFQASDFIEILQLCGRNREFLEAKACHGKMIRRLDLDGDVTTLSNVLINSYSKCGFVELARKVFDGMRERSLVSWNTMIGLYTRNRMELEALNTFLYMRKEGVEFSEFTISSVLSACGANCDDALACKQLHCLSLKACLDTHVYVGTALLDLYAKCGMIEESVQVFEFMQDKSSVTWSSMVAGYVQNRSYEEALLLYRRGQRMSLEQNQFTLSSVICACSNLAALIEGKQMHAVIHKTGYASNVFVASSAVDMYAKCGSLRESYIIFSEVGEKNMEIWNTIISGFAKHARPKEAMILFEKMQQGGMQPNEVTFSSLLSVCGHTGLVEEGRRIFRFMRSKYGVSPNVVHYSCMVDVLGRAGLLSEAFELIKSIPFDPTASIWGSLLASCRVYKNLELAEVAAKELFSLEPENAGNHVLLSNIYAANKQWEEIANSRKLLRDSSEVKKVRGKSWIEIKDKVHVFSVGESGHPRIREICSKLESLVIELGKFGYKPRVEHELHDVEERKKEELLMQHSEKLALVFGLMCLPEGSSVRIMKNLRICVDCHEFMKAASMATRRLIIVRDVNRFHHFSDGHCSCGEFW</sequence>
<dbReference type="InterPro" id="IPR002885">
    <property type="entry name" value="PPR_rpt"/>
</dbReference>
<dbReference type="Proteomes" id="UP000886595">
    <property type="component" value="Unassembled WGS sequence"/>
</dbReference>
<dbReference type="InterPro" id="IPR011990">
    <property type="entry name" value="TPR-like_helical_dom_sf"/>
</dbReference>
<evidence type="ECO:0000256" key="2">
    <source>
        <dbReference type="ARBA" id="ARBA00022737"/>
    </source>
</evidence>
<dbReference type="FunFam" id="1.25.40.10:FF:000366">
    <property type="entry name" value="Pentatricopeptide (PPR) repeat-containing protein"/>
    <property type="match status" value="1"/>
</dbReference>
<dbReference type="AlphaFoldDB" id="A0A8X7TIP5"/>
<comment type="caution">
    <text evidence="6">The sequence shown here is derived from an EMBL/GenBank/DDBJ whole genome shotgun (WGS) entry which is preliminary data.</text>
</comment>
<dbReference type="Pfam" id="PF12854">
    <property type="entry name" value="PPR_1"/>
    <property type="match status" value="1"/>
</dbReference>
<reference evidence="6 7" key="1">
    <citation type="submission" date="2020-02" db="EMBL/GenBank/DDBJ databases">
        <authorList>
            <person name="Ma Q."/>
            <person name="Huang Y."/>
            <person name="Song X."/>
            <person name="Pei D."/>
        </authorList>
    </citation>
    <scope>NUCLEOTIDE SEQUENCE [LARGE SCALE GENOMIC DNA]</scope>
    <source>
        <strain evidence="6">Sxm20200214</strain>
        <tissue evidence="6">Leaf</tissue>
    </source>
</reference>
<evidence type="ECO:0000256" key="4">
    <source>
        <dbReference type="PROSITE-ProRule" id="PRU00708"/>
    </source>
</evidence>
<evidence type="ECO:0000259" key="5">
    <source>
        <dbReference type="Pfam" id="PF14432"/>
    </source>
</evidence>
<dbReference type="Pfam" id="PF20431">
    <property type="entry name" value="E_motif"/>
    <property type="match status" value="1"/>
</dbReference>
<feature type="repeat" description="PPR" evidence="4">
    <location>
        <begin position="304"/>
        <end position="338"/>
    </location>
</feature>
<dbReference type="FunFam" id="1.25.40.10:FF:000144">
    <property type="entry name" value="Pentatricopeptide repeat-containing protein, mitochondrial"/>
    <property type="match status" value="1"/>
</dbReference>
<dbReference type="Pfam" id="PF14432">
    <property type="entry name" value="DYW_deaminase"/>
    <property type="match status" value="1"/>
</dbReference>
<feature type="repeat" description="PPR" evidence="4">
    <location>
        <begin position="203"/>
        <end position="237"/>
    </location>
</feature>
<feature type="repeat" description="PPR" evidence="4">
    <location>
        <begin position="339"/>
        <end position="369"/>
    </location>
</feature>
<dbReference type="GO" id="GO:0008270">
    <property type="term" value="F:zinc ion binding"/>
    <property type="evidence" value="ECO:0007669"/>
    <property type="project" value="InterPro"/>
</dbReference>
<proteinExistence type="inferred from homology"/>
<dbReference type="Pfam" id="PF01535">
    <property type="entry name" value="PPR"/>
    <property type="match status" value="2"/>
</dbReference>
<dbReference type="InterPro" id="IPR032867">
    <property type="entry name" value="DYW_dom"/>
</dbReference>
<dbReference type="InterPro" id="IPR046960">
    <property type="entry name" value="PPR_At4g14850-like_plant"/>
</dbReference>
<keyword evidence="3" id="KW-0809">Transit peptide</keyword>
<keyword evidence="2" id="KW-0677">Repeat</keyword>
<dbReference type="InterPro" id="IPR046848">
    <property type="entry name" value="E_motif"/>
</dbReference>
<evidence type="ECO:0000256" key="1">
    <source>
        <dbReference type="ARBA" id="ARBA00006643"/>
    </source>
</evidence>
<evidence type="ECO:0000313" key="7">
    <source>
        <dbReference type="Proteomes" id="UP000886595"/>
    </source>
</evidence>
<feature type="domain" description="DYW" evidence="5">
    <location>
        <begin position="520"/>
        <end position="612"/>
    </location>
</feature>